<evidence type="ECO:0000256" key="2">
    <source>
        <dbReference type="ARBA" id="ARBA00013855"/>
    </source>
</evidence>
<gene>
    <name evidence="8" type="primary">mreC</name>
    <name evidence="8" type="ORF">R4Y45_03620</name>
</gene>
<evidence type="ECO:0000256" key="5">
    <source>
        <dbReference type="PIRNR" id="PIRNR038471"/>
    </source>
</evidence>
<dbReference type="Proteomes" id="UP001377804">
    <property type="component" value="Unassembled WGS sequence"/>
</dbReference>
<dbReference type="EMBL" id="JAWMWG010000001">
    <property type="protein sequence ID" value="MEJ6348314.1"/>
    <property type="molecule type" value="Genomic_DNA"/>
</dbReference>
<evidence type="ECO:0000256" key="6">
    <source>
        <dbReference type="SAM" id="Coils"/>
    </source>
</evidence>
<evidence type="ECO:0000256" key="1">
    <source>
        <dbReference type="ARBA" id="ARBA00009369"/>
    </source>
</evidence>
<evidence type="ECO:0000256" key="4">
    <source>
        <dbReference type="ARBA" id="ARBA00032089"/>
    </source>
</evidence>
<dbReference type="PANTHER" id="PTHR34138:SF1">
    <property type="entry name" value="CELL SHAPE-DETERMINING PROTEIN MREC"/>
    <property type="match status" value="1"/>
</dbReference>
<sequence length="286" mass="30896">MKKILKNKKIMSIFAIVVVVIGLIVTSASLQRKQDKPFFLQTFLNDSVSVVTRVINVPVNWFSSGVSTVNQLANTYQENENLKKQLDDLAQTKVKSKAVADENEELKEALDLKKTLTDYKLVNASVISRPSATWSNLVIIDQGSQSGIEKGMTVMADKGVVGRVLEADNISAKVELISTTSRSSNRFSVQTGAENRLDSNIGVISGYDAKSGTLSMTQVNSSTEIKPGTEVYTSGLGDASPKGLLIGTVEKSDAGDYGFSNIIKIKPAANINNFSIVSVVLRSVDR</sequence>
<protein>
    <recommendedName>
        <fullName evidence="2 5">Cell shape-determining protein MreC</fullName>
    </recommendedName>
    <alternativeName>
        <fullName evidence="4 5">Cell shape protein MreC</fullName>
    </alternativeName>
</protein>
<dbReference type="Gene3D" id="2.40.10.340">
    <property type="entry name" value="Rod shape-determining protein MreC, domain 1"/>
    <property type="match status" value="1"/>
</dbReference>
<dbReference type="PANTHER" id="PTHR34138">
    <property type="entry name" value="CELL SHAPE-DETERMINING PROTEIN MREC"/>
    <property type="match status" value="1"/>
</dbReference>
<comment type="caution">
    <text evidence="8">The sequence shown here is derived from an EMBL/GenBank/DDBJ whole genome shotgun (WGS) entry which is preliminary data.</text>
</comment>
<keyword evidence="6" id="KW-0175">Coiled coil</keyword>
<evidence type="ECO:0000256" key="3">
    <source>
        <dbReference type="ARBA" id="ARBA00022960"/>
    </source>
</evidence>
<dbReference type="RefSeq" id="WP_339969370.1">
    <property type="nucleotide sequence ID" value="NZ_JAWMWG010000001.1"/>
</dbReference>
<evidence type="ECO:0000313" key="9">
    <source>
        <dbReference type="Proteomes" id="UP001377804"/>
    </source>
</evidence>
<feature type="coiled-coil region" evidence="6">
    <location>
        <begin position="69"/>
        <end position="109"/>
    </location>
</feature>
<reference evidence="8 9" key="1">
    <citation type="submission" date="2023-10" db="EMBL/GenBank/DDBJ databases">
        <title>Holzapfeliella saturejae sp. nov. isolated from Satureja montana flowers.</title>
        <authorList>
            <person name="Alcantara C."/>
            <person name="Zuniga M."/>
            <person name="Landete J.M."/>
            <person name="Monedero V."/>
        </authorList>
    </citation>
    <scope>NUCLEOTIDE SEQUENCE [LARGE SCALE GENOMIC DNA]</scope>
    <source>
        <strain evidence="8 9">He02</strain>
    </source>
</reference>
<feature type="domain" description="Rod shape-determining protein MreC beta-barrel core" evidence="7">
    <location>
        <begin position="126"/>
        <end position="280"/>
    </location>
</feature>
<dbReference type="InterPro" id="IPR042175">
    <property type="entry name" value="Cell/Rod_MreC_2"/>
</dbReference>
<comment type="function">
    <text evidence="5">Involved in formation and maintenance of cell shape.</text>
</comment>
<dbReference type="InterPro" id="IPR007221">
    <property type="entry name" value="MreC"/>
</dbReference>
<proteinExistence type="inferred from homology"/>
<comment type="similarity">
    <text evidence="1 5">Belongs to the MreC family.</text>
</comment>
<dbReference type="Gene3D" id="2.40.10.350">
    <property type="entry name" value="Rod shape-determining protein MreC, domain 2"/>
    <property type="match status" value="1"/>
</dbReference>
<dbReference type="PIRSF" id="PIRSF038471">
    <property type="entry name" value="MreC"/>
    <property type="match status" value="1"/>
</dbReference>
<dbReference type="InterPro" id="IPR042177">
    <property type="entry name" value="Cell/Rod_1"/>
</dbReference>
<evidence type="ECO:0000259" key="7">
    <source>
        <dbReference type="Pfam" id="PF04085"/>
    </source>
</evidence>
<keyword evidence="9" id="KW-1185">Reference proteome</keyword>
<dbReference type="Pfam" id="PF04085">
    <property type="entry name" value="MreC"/>
    <property type="match status" value="1"/>
</dbReference>
<accession>A0ABU8SGD8</accession>
<organism evidence="8 9">
    <name type="scientific">Holzapfeliella saturejae</name>
    <dbReference type="NCBI Taxonomy" id="3082953"/>
    <lineage>
        <taxon>Bacteria</taxon>
        <taxon>Bacillati</taxon>
        <taxon>Bacillota</taxon>
        <taxon>Bacilli</taxon>
        <taxon>Lactobacillales</taxon>
        <taxon>Lactobacillaceae</taxon>
        <taxon>Holzapfeliella</taxon>
    </lineage>
</organism>
<keyword evidence="3 5" id="KW-0133">Cell shape</keyword>
<dbReference type="NCBIfam" id="TIGR00219">
    <property type="entry name" value="mreC"/>
    <property type="match status" value="1"/>
</dbReference>
<evidence type="ECO:0000313" key="8">
    <source>
        <dbReference type="EMBL" id="MEJ6348314.1"/>
    </source>
</evidence>
<name>A0ABU8SGD8_9LACO</name>
<dbReference type="InterPro" id="IPR055342">
    <property type="entry name" value="MreC_beta-barrel_core"/>
</dbReference>